<dbReference type="Gene3D" id="2.60.420.10">
    <property type="entry name" value="Maltose phosphorylase, domain 3"/>
    <property type="match status" value="1"/>
</dbReference>
<dbReference type="PANTHER" id="PTHR33307">
    <property type="entry name" value="ALPHA-RHAMNOSIDASE (EUROFUNG)"/>
    <property type="match status" value="1"/>
</dbReference>
<dbReference type="InterPro" id="IPR012341">
    <property type="entry name" value="6hp_glycosidase-like_sf"/>
</dbReference>
<dbReference type="InterPro" id="IPR008902">
    <property type="entry name" value="Rhamnosid_concanavalin"/>
</dbReference>
<reference evidence="9" key="1">
    <citation type="submission" date="2015-08" db="EMBL/GenBank/DDBJ databases">
        <authorList>
            <person name="Babu N.S."/>
            <person name="Beckwith C.J."/>
            <person name="Beseler K.G."/>
            <person name="Brison A."/>
            <person name="Carone J.V."/>
            <person name="Caskin T.P."/>
            <person name="Diamond M."/>
            <person name="Durham M.E."/>
            <person name="Foxe J.M."/>
            <person name="Go M."/>
            <person name="Henderson B.A."/>
            <person name="Jones I.B."/>
            <person name="McGettigan J.A."/>
            <person name="Micheletti S.J."/>
            <person name="Nasrallah M.E."/>
            <person name="Ortiz D."/>
            <person name="Piller C.R."/>
            <person name="Privatt S.R."/>
            <person name="Schneider S.L."/>
            <person name="Sharp S."/>
            <person name="Smith T.C."/>
            <person name="Stanton J.D."/>
            <person name="Ullery H.E."/>
            <person name="Wilson R.J."/>
            <person name="Serrano M.G."/>
            <person name="Buck G."/>
            <person name="Lee V."/>
            <person name="Wang Y."/>
            <person name="Carvalho R."/>
            <person name="Voegtly L."/>
            <person name="Shi R."/>
            <person name="Duckworth R."/>
            <person name="Johnson A."/>
            <person name="Loviza R."/>
            <person name="Walstead R."/>
            <person name="Shah Z."/>
            <person name="Kiflezghi M."/>
            <person name="Wade K."/>
            <person name="Ball S.L."/>
            <person name="Bradley K.W."/>
            <person name="Asai D.J."/>
            <person name="Bowman C.A."/>
            <person name="Russell D.A."/>
            <person name="Pope W.H."/>
            <person name="Jacobs-Sera D."/>
            <person name="Hendrix R.W."/>
            <person name="Hatfull G.F."/>
        </authorList>
    </citation>
    <scope>NUCLEOTIDE SEQUENCE</scope>
</reference>
<dbReference type="Gene3D" id="2.60.40.10">
    <property type="entry name" value="Immunoglobulins"/>
    <property type="match status" value="1"/>
</dbReference>
<evidence type="ECO:0000259" key="5">
    <source>
        <dbReference type="Pfam" id="PF05592"/>
    </source>
</evidence>
<dbReference type="Pfam" id="PF08531">
    <property type="entry name" value="Bac_rhamnosid_N"/>
    <property type="match status" value="1"/>
</dbReference>
<dbReference type="EC" id="3.2.1.40" evidence="2"/>
<dbReference type="InterPro" id="IPR008928">
    <property type="entry name" value="6-hairpin_glycosidase_sf"/>
</dbReference>
<dbReference type="PANTHER" id="PTHR33307:SF6">
    <property type="entry name" value="ALPHA-RHAMNOSIDASE (EUROFUNG)-RELATED"/>
    <property type="match status" value="1"/>
</dbReference>
<feature type="region of interest" description="Disordered" evidence="4">
    <location>
        <begin position="812"/>
        <end position="835"/>
    </location>
</feature>
<dbReference type="AlphaFoldDB" id="A0A2P2CBQ5"/>
<evidence type="ECO:0000256" key="2">
    <source>
        <dbReference type="ARBA" id="ARBA00012652"/>
    </source>
</evidence>
<protein>
    <recommendedName>
        <fullName evidence="2">alpha-L-rhamnosidase</fullName>
        <ecNumber evidence="2">3.2.1.40</ecNumber>
    </recommendedName>
</protein>
<keyword evidence="9" id="KW-0326">Glycosidase</keyword>
<dbReference type="GO" id="GO:0005975">
    <property type="term" value="P:carbohydrate metabolic process"/>
    <property type="evidence" value="ECO:0007669"/>
    <property type="project" value="InterPro"/>
</dbReference>
<feature type="domain" description="Alpha-L-rhamnosidase concanavalin-like" evidence="5">
    <location>
        <begin position="316"/>
        <end position="426"/>
    </location>
</feature>
<proteinExistence type="predicted"/>
<dbReference type="Pfam" id="PF17389">
    <property type="entry name" value="Bac_rhamnosid6H"/>
    <property type="match status" value="1"/>
</dbReference>
<dbReference type="InterPro" id="IPR035398">
    <property type="entry name" value="Bac_rhamnosid_C"/>
</dbReference>
<evidence type="ECO:0000256" key="3">
    <source>
        <dbReference type="ARBA" id="ARBA00022801"/>
    </source>
</evidence>
<dbReference type="EMBL" id="CZKA01000056">
    <property type="protein sequence ID" value="CUR59410.1"/>
    <property type="molecule type" value="Genomic_DNA"/>
</dbReference>
<dbReference type="InterPro" id="IPR013737">
    <property type="entry name" value="Bac_rhamnosid_N"/>
</dbReference>
<dbReference type="InterPro" id="IPR035396">
    <property type="entry name" value="Bac_rhamnosid6H"/>
</dbReference>
<dbReference type="Pfam" id="PF17390">
    <property type="entry name" value="Bac_rhamnosid_C"/>
    <property type="match status" value="1"/>
</dbReference>
<organism evidence="9">
    <name type="scientific">metagenome</name>
    <dbReference type="NCBI Taxonomy" id="256318"/>
    <lineage>
        <taxon>unclassified sequences</taxon>
        <taxon>metagenomes</taxon>
    </lineage>
</organism>
<name>A0A2P2CBQ5_9ZZZZ</name>
<comment type="catalytic activity">
    <reaction evidence="1">
        <text>Hydrolysis of terminal non-reducing alpha-L-rhamnose residues in alpha-L-rhamnosides.</text>
        <dbReference type="EC" id="3.2.1.40"/>
    </reaction>
</comment>
<dbReference type="PIRSF" id="PIRSF010631">
    <property type="entry name" value="A-rhamnsds"/>
    <property type="match status" value="1"/>
</dbReference>
<dbReference type="InterPro" id="IPR016007">
    <property type="entry name" value="Alpha_rhamnosid"/>
</dbReference>
<evidence type="ECO:0000313" key="9">
    <source>
        <dbReference type="EMBL" id="CUR59410.1"/>
    </source>
</evidence>
<dbReference type="Gene3D" id="2.60.120.260">
    <property type="entry name" value="Galactose-binding domain-like"/>
    <property type="match status" value="2"/>
</dbReference>
<sequence length="874" mass="96055">MHAANATAPSRLRAEHLDDALGLGEPRPRLSWRLPEGATRQAAYELRLDDGTTQKVDTDACVLVPWPSNPLAPQEQRVVQVRVWTDLGESEWSESLVVEAGLAPSDWQSAWICPTPQPTAAGQRPAYRLRGEFTVRSGVRRARLHVTAHGLVEPWLDGARVALDELTPGYTEYAHRTQVRTYDVTQQMTPGSHVLGALLADGWYRGQVGILRATDQWGTQTALLAQVHITYDDGTTQIVGTDDSWRWATSHILAADLIEGQREDRRLVEPGWCTTSYAAATWTPVTTSERGYAELVASPAPPVRAVQEIRPVRVTELRPRVHLVDLGQNINGRVRLGDLGPTGTEITLTHGEALGPDGDVTMEHLQPAMPFLPEPLSAGQVDTVVSGGREGDCFDPRFTTHGFQYVRIEGHPGPLTPEDVTGVVVHTWLEARGAFTCSDERINRLHAAADRSFRGNACDIPTDCPTRERAGWTGDWQLFIPTAAFLYDVAGFSLKWLRDLVAVQWADGNLGNMAPMPKAECTGFLEKMNGSAGWGDAIVLVPWELYEEYGDTATLAELWPAMTRWLDRVERMAGQDRHPDRVARSATPQPHEQYLWDTGFHWGEWLEPGGEPADFPSFIAADKADVATAFYAWSTRHAAAIARLIGEDGAAAHYESLSASITAAWRTEFVNADGQVHPQSQANLVRALAFGLIPDHLRQATVDRLAELVRANDTRLATGFLSTPDLLPVLADGGHLELAYELLLQEQNPSWLGMTERGATTVWERWEGIDEDGTPHESLNHYSKGAVVSFLHEYVAGLQRLEPTWRRFRVRPRPGGGLTGASAEHQTPHGPAAVSWSGTGERLEITVTVPPGCVAELVLPDGTTTELGPGRHTR</sequence>
<evidence type="ECO:0000259" key="8">
    <source>
        <dbReference type="Pfam" id="PF17390"/>
    </source>
</evidence>
<dbReference type="SUPFAM" id="SSF48208">
    <property type="entry name" value="Six-hairpin glycosidases"/>
    <property type="match status" value="1"/>
</dbReference>
<accession>A0A2P2CBQ5</accession>
<dbReference type="Pfam" id="PF05592">
    <property type="entry name" value="Bac_rhamnosid"/>
    <property type="match status" value="1"/>
</dbReference>
<dbReference type="Gene3D" id="1.50.10.10">
    <property type="match status" value="1"/>
</dbReference>
<evidence type="ECO:0000259" key="7">
    <source>
        <dbReference type="Pfam" id="PF17389"/>
    </source>
</evidence>
<gene>
    <name evidence="9" type="ORF">NOCA260025</name>
</gene>
<feature type="domain" description="Bacterial alpha-L-rhamnosidase N-terminal" evidence="6">
    <location>
        <begin position="139"/>
        <end position="306"/>
    </location>
</feature>
<keyword evidence="3 9" id="KW-0378">Hydrolase</keyword>
<feature type="domain" description="Alpha-L-rhamnosidase C-terminal" evidence="8">
    <location>
        <begin position="797"/>
        <end position="868"/>
    </location>
</feature>
<dbReference type="Pfam" id="PF25788">
    <property type="entry name" value="Ig_Rha78A_N"/>
    <property type="match status" value="1"/>
</dbReference>
<evidence type="ECO:0000256" key="4">
    <source>
        <dbReference type="SAM" id="MobiDB-lite"/>
    </source>
</evidence>
<evidence type="ECO:0000259" key="6">
    <source>
        <dbReference type="Pfam" id="PF08531"/>
    </source>
</evidence>
<evidence type="ECO:0000256" key="1">
    <source>
        <dbReference type="ARBA" id="ARBA00001445"/>
    </source>
</evidence>
<dbReference type="GO" id="GO:0030596">
    <property type="term" value="F:alpha-L-rhamnosidase activity"/>
    <property type="evidence" value="ECO:0007669"/>
    <property type="project" value="UniProtKB-EC"/>
</dbReference>
<feature type="domain" description="Alpha-L-rhamnosidase six-hairpin glycosidase" evidence="7">
    <location>
        <begin position="432"/>
        <end position="795"/>
    </location>
</feature>
<dbReference type="InterPro" id="IPR013783">
    <property type="entry name" value="Ig-like_fold"/>
</dbReference>